<keyword evidence="1" id="KW-1133">Transmembrane helix</keyword>
<proteinExistence type="predicted"/>
<dbReference type="RefSeq" id="WP_012529975.1">
    <property type="nucleotide sequence ID" value="NC_011146.1"/>
</dbReference>
<accession>B5E8H4</accession>
<dbReference type="KEGG" id="gbm:Gbem_1541"/>
<keyword evidence="1" id="KW-0472">Membrane</keyword>
<evidence type="ECO:0000313" key="3">
    <source>
        <dbReference type="Proteomes" id="UP000008825"/>
    </source>
</evidence>
<dbReference type="InterPro" id="IPR012902">
    <property type="entry name" value="N_methyl_site"/>
</dbReference>
<evidence type="ECO:0000256" key="1">
    <source>
        <dbReference type="SAM" id="Phobius"/>
    </source>
</evidence>
<name>B5E8H4_CITBB</name>
<keyword evidence="3" id="KW-1185">Reference proteome</keyword>
<feature type="transmembrane region" description="Helical" evidence="1">
    <location>
        <begin position="6"/>
        <end position="29"/>
    </location>
</feature>
<evidence type="ECO:0000313" key="2">
    <source>
        <dbReference type="EMBL" id="ACH38559.1"/>
    </source>
</evidence>
<protein>
    <submittedName>
        <fullName evidence="2">Type IV pilus minor pilin FimU</fullName>
    </submittedName>
</protein>
<gene>
    <name evidence="2" type="primary">fimU-1</name>
    <name evidence="2" type="ordered locus">Gbem_1541</name>
</gene>
<dbReference type="Pfam" id="PF07963">
    <property type="entry name" value="N_methyl"/>
    <property type="match status" value="1"/>
</dbReference>
<dbReference type="Gene3D" id="3.30.700.10">
    <property type="entry name" value="Glycoprotein, Type 4 Pilin"/>
    <property type="match status" value="1"/>
</dbReference>
<reference evidence="2 3" key="2">
    <citation type="journal article" date="2010" name="BMC Genomics">
        <title>The genome of Geobacter bemidjiensis, exemplar for the subsurface clade of Geobacter species that predominate in Fe(III)-reducing subsurface environments.</title>
        <authorList>
            <person name="Aklujkar M."/>
            <person name="Young N.D."/>
            <person name="Holmes D."/>
            <person name="Chavan M."/>
            <person name="Risso C."/>
            <person name="Kiss H.E."/>
            <person name="Han C.S."/>
            <person name="Land M.L."/>
            <person name="Lovley D.R."/>
        </authorList>
    </citation>
    <scope>NUCLEOTIDE SEQUENCE [LARGE SCALE GENOMIC DNA]</scope>
    <source>
        <strain evidence="3">ATCC BAA-1014 / DSM 16622 / JCM 12645 / Bem</strain>
    </source>
</reference>
<sequence length="169" mass="18856">MQSRGFSLIELLMIMGILSILYAIGTLSFNTYQKRYRAEAQTRFLFSEIQKARADAICQRRGARIKVYHDRFERYSTYQDDTSGVKPLQSHPLTFPVVWEAPSANGERYMIDFEPRGIIDTAASSGGSICIDDNAASAAVDSIKIFSTRISIGKKGQGNECRSANITVK</sequence>
<dbReference type="AlphaFoldDB" id="B5E8H4"/>
<keyword evidence="1" id="KW-0812">Transmembrane</keyword>
<dbReference type="eggNOG" id="COG4970">
    <property type="taxonomic scope" value="Bacteria"/>
</dbReference>
<dbReference type="InterPro" id="IPR045584">
    <property type="entry name" value="Pilin-like"/>
</dbReference>
<dbReference type="HOGENOM" id="CLU_135534_0_0_7"/>
<dbReference type="OrthoDB" id="5396583at2"/>
<dbReference type="STRING" id="404380.Gbem_1541"/>
<dbReference type="Proteomes" id="UP000008825">
    <property type="component" value="Chromosome"/>
</dbReference>
<dbReference type="EMBL" id="CP001124">
    <property type="protein sequence ID" value="ACH38559.1"/>
    <property type="molecule type" value="Genomic_DNA"/>
</dbReference>
<dbReference type="SUPFAM" id="SSF54523">
    <property type="entry name" value="Pili subunits"/>
    <property type="match status" value="1"/>
</dbReference>
<reference evidence="2 3" key="1">
    <citation type="submission" date="2008-07" db="EMBL/GenBank/DDBJ databases">
        <title>Complete sequence of Geobacter bemidjiensis BEM.</title>
        <authorList>
            <consortium name="US DOE Joint Genome Institute"/>
            <person name="Lucas S."/>
            <person name="Copeland A."/>
            <person name="Lapidus A."/>
            <person name="Glavina del Rio T."/>
            <person name="Dalin E."/>
            <person name="Tice H."/>
            <person name="Bruce D."/>
            <person name="Goodwin L."/>
            <person name="Pitluck S."/>
            <person name="Kiss H."/>
            <person name="Brettin T."/>
            <person name="Detter J.C."/>
            <person name="Han C."/>
            <person name="Kuske C.R."/>
            <person name="Schmutz J."/>
            <person name="Larimer F."/>
            <person name="Land M."/>
            <person name="Hauser L."/>
            <person name="Kyrpides N."/>
            <person name="Lykidis A."/>
            <person name="Lovley D."/>
            <person name="Richardson P."/>
        </authorList>
    </citation>
    <scope>NUCLEOTIDE SEQUENCE [LARGE SCALE GENOMIC DNA]</scope>
    <source>
        <strain evidence="3">ATCC BAA-1014 / DSM 16622 / JCM 12645 / Bem</strain>
    </source>
</reference>
<organism evidence="2 3">
    <name type="scientific">Citrifermentans bemidjiense (strain ATCC BAA-1014 / DSM 16622 / JCM 12645 / Bem)</name>
    <name type="common">Geobacter bemidjiensis</name>
    <dbReference type="NCBI Taxonomy" id="404380"/>
    <lineage>
        <taxon>Bacteria</taxon>
        <taxon>Pseudomonadati</taxon>
        <taxon>Thermodesulfobacteriota</taxon>
        <taxon>Desulfuromonadia</taxon>
        <taxon>Geobacterales</taxon>
        <taxon>Geobacteraceae</taxon>
        <taxon>Citrifermentans</taxon>
    </lineage>
</organism>